<evidence type="ECO:0000313" key="2">
    <source>
        <dbReference type="EMBL" id="EMD37927.1"/>
    </source>
</evidence>
<evidence type="ECO:0000313" key="3">
    <source>
        <dbReference type="Proteomes" id="UP000016930"/>
    </source>
</evidence>
<gene>
    <name evidence="2" type="ORF">CERSUDRAFT_73709</name>
</gene>
<dbReference type="OrthoDB" id="2804406at2759"/>
<dbReference type="Proteomes" id="UP000016930">
    <property type="component" value="Unassembled WGS sequence"/>
</dbReference>
<dbReference type="InterPro" id="IPR032675">
    <property type="entry name" value="LRR_dom_sf"/>
</dbReference>
<dbReference type="PROSITE" id="PS51900">
    <property type="entry name" value="CB"/>
    <property type="match status" value="1"/>
</dbReference>
<dbReference type="EMBL" id="KB445796">
    <property type="protein sequence ID" value="EMD37927.1"/>
    <property type="molecule type" value="Genomic_DNA"/>
</dbReference>
<evidence type="ECO:0000259" key="1">
    <source>
        <dbReference type="PROSITE" id="PS51900"/>
    </source>
</evidence>
<sequence length="459" mass="51643">MHRCFKIPEIILLVLQHIKETDERRQLTLLSVAQTCHILHEPALDVLWDEQRGLVNLVKCLPEDALGLTPTSVVDSDSPDAIRVSKSILRITRPLIPADWERFDHHARRIKTLWLDEYQCVMDCKVFLWLDTLAMLHLSRPSTQVLPRLKTLNLQNDVFGLSGRLDMLFGPSLRHLTIQNVKSASREHLAALITCAAQASPNLSFLSSTRPLHPASVRGRLRDIRTLILDLPDNAEHASDLLTWIAELPHLTTLHLKTVVASSVITTQATTPLFTSLDTLHLSADTPRTACRVLSLLTSAPLRGLEISTHDFATVQDVQNIIQAVGQYCNTNTMEGIRVKVRSRGQQVHNTIRLDSMQHLSRFRKLKGLTICTPTPVELKDEDLGELVSAWPSLRILRLRHPAREHHEPKLTLLTLMHLATHCPGLQKLHLTLDAQRGMDGLTIRWPLLSICLTSALTV</sequence>
<reference evidence="2 3" key="1">
    <citation type="journal article" date="2012" name="Proc. Natl. Acad. Sci. U.S.A.">
        <title>Comparative genomics of Ceriporiopsis subvermispora and Phanerochaete chrysosporium provide insight into selective ligninolysis.</title>
        <authorList>
            <person name="Fernandez-Fueyo E."/>
            <person name="Ruiz-Duenas F.J."/>
            <person name="Ferreira P."/>
            <person name="Floudas D."/>
            <person name="Hibbett D.S."/>
            <person name="Canessa P."/>
            <person name="Larrondo L.F."/>
            <person name="James T.Y."/>
            <person name="Seelenfreund D."/>
            <person name="Lobos S."/>
            <person name="Polanco R."/>
            <person name="Tello M."/>
            <person name="Honda Y."/>
            <person name="Watanabe T."/>
            <person name="Watanabe T."/>
            <person name="Ryu J.S."/>
            <person name="Kubicek C.P."/>
            <person name="Schmoll M."/>
            <person name="Gaskell J."/>
            <person name="Hammel K.E."/>
            <person name="St John F.J."/>
            <person name="Vanden Wymelenberg A."/>
            <person name="Sabat G."/>
            <person name="Splinter BonDurant S."/>
            <person name="Syed K."/>
            <person name="Yadav J.S."/>
            <person name="Doddapaneni H."/>
            <person name="Subramanian V."/>
            <person name="Lavin J.L."/>
            <person name="Oguiza J.A."/>
            <person name="Perez G."/>
            <person name="Pisabarro A.G."/>
            <person name="Ramirez L."/>
            <person name="Santoyo F."/>
            <person name="Master E."/>
            <person name="Coutinho P.M."/>
            <person name="Henrissat B."/>
            <person name="Lombard V."/>
            <person name="Magnuson J.K."/>
            <person name="Kuees U."/>
            <person name="Hori C."/>
            <person name="Igarashi K."/>
            <person name="Samejima M."/>
            <person name="Held B.W."/>
            <person name="Barry K.W."/>
            <person name="LaButti K.M."/>
            <person name="Lapidus A."/>
            <person name="Lindquist E.A."/>
            <person name="Lucas S.M."/>
            <person name="Riley R."/>
            <person name="Salamov A.A."/>
            <person name="Hoffmeister D."/>
            <person name="Schwenk D."/>
            <person name="Hadar Y."/>
            <person name="Yarden O."/>
            <person name="de Vries R.P."/>
            <person name="Wiebenga A."/>
            <person name="Stenlid J."/>
            <person name="Eastwood D."/>
            <person name="Grigoriev I.V."/>
            <person name="Berka R.M."/>
            <person name="Blanchette R.A."/>
            <person name="Kersten P."/>
            <person name="Martinez A.T."/>
            <person name="Vicuna R."/>
            <person name="Cullen D."/>
        </authorList>
    </citation>
    <scope>NUCLEOTIDE SEQUENCE [LARGE SCALE GENOMIC DNA]</scope>
    <source>
        <strain evidence="2 3">B</strain>
    </source>
</reference>
<accession>M2RHH5</accession>
<proteinExistence type="predicted"/>
<dbReference type="AlphaFoldDB" id="M2RHH5"/>
<keyword evidence="3" id="KW-1185">Reference proteome</keyword>
<dbReference type="HOGENOM" id="CLU_021164_0_0_1"/>
<organism evidence="2 3">
    <name type="scientific">Ceriporiopsis subvermispora (strain B)</name>
    <name type="common">White-rot fungus</name>
    <name type="synonym">Gelatoporia subvermispora</name>
    <dbReference type="NCBI Taxonomy" id="914234"/>
    <lineage>
        <taxon>Eukaryota</taxon>
        <taxon>Fungi</taxon>
        <taxon>Dikarya</taxon>
        <taxon>Basidiomycota</taxon>
        <taxon>Agaricomycotina</taxon>
        <taxon>Agaricomycetes</taxon>
        <taxon>Polyporales</taxon>
        <taxon>Gelatoporiaceae</taxon>
        <taxon>Gelatoporia</taxon>
    </lineage>
</organism>
<dbReference type="InterPro" id="IPR044068">
    <property type="entry name" value="CB"/>
</dbReference>
<dbReference type="SUPFAM" id="SSF52047">
    <property type="entry name" value="RNI-like"/>
    <property type="match status" value="1"/>
</dbReference>
<dbReference type="Gene3D" id="3.80.10.10">
    <property type="entry name" value="Ribonuclease Inhibitor"/>
    <property type="match status" value="1"/>
</dbReference>
<dbReference type="STRING" id="914234.M2RHH5"/>
<feature type="domain" description="Core-binding (CB)" evidence="1">
    <location>
        <begin position="193"/>
        <end position="269"/>
    </location>
</feature>
<protein>
    <recommendedName>
        <fullName evidence="1">Core-binding (CB) domain-containing protein</fullName>
    </recommendedName>
</protein>
<name>M2RHH5_CERS8</name>